<evidence type="ECO:0000313" key="4">
    <source>
        <dbReference type="Proteomes" id="UP000422221"/>
    </source>
</evidence>
<feature type="modified residue" description="3-oxoalanine (Ser)" evidence="1">
    <location>
        <position position="80"/>
    </location>
</feature>
<dbReference type="Gene3D" id="3.40.720.10">
    <property type="entry name" value="Alkaline Phosphatase, subunit A"/>
    <property type="match status" value="1"/>
</dbReference>
<dbReference type="InterPro" id="IPR017850">
    <property type="entry name" value="Alkaline_phosphatase_core_sf"/>
</dbReference>
<dbReference type="Pfam" id="PF00884">
    <property type="entry name" value="Sulfatase"/>
    <property type="match status" value="1"/>
</dbReference>
<comment type="PTM">
    <text evidence="1">The conversion to 3-oxoalanine (also known as C-formylglycine, FGly), of a serine or cysteine residue in prokaryotes and of a cysteine residue in eukaryotes, is critical for catalytic activity.</text>
</comment>
<dbReference type="SUPFAM" id="SSF53649">
    <property type="entry name" value="Alkaline phosphatase-like"/>
    <property type="match status" value="1"/>
</dbReference>
<dbReference type="Gene3D" id="3.30.1120.10">
    <property type="match status" value="1"/>
</dbReference>
<evidence type="ECO:0000313" key="3">
    <source>
        <dbReference type="EMBL" id="KAA3762914.1"/>
    </source>
</evidence>
<accession>A0A7J4XGY3</accession>
<dbReference type="EMBL" id="VWMK01000014">
    <property type="protein sequence ID" value="KAA3762914.1"/>
    <property type="molecule type" value="Genomic_DNA"/>
</dbReference>
<comment type="caution">
    <text evidence="3">The sequence shown here is derived from an EMBL/GenBank/DDBJ whole genome shotgun (WGS) entry which is preliminary data.</text>
</comment>
<dbReference type="AlphaFoldDB" id="A0A7J4XGY3"/>
<feature type="domain" description="Sulfatase N-terminal" evidence="2">
    <location>
        <begin position="32"/>
        <end position="360"/>
    </location>
</feature>
<gene>
    <name evidence="3" type="ORF">F3F73_14265</name>
</gene>
<sequence length="463" mass="52401">MTMNKHLSLIFSLFPISCVVGQNITHATSMRPNIVYILADDLGIGDLGCYGQKILKTPNIDRLAMNGMRFTNHYAGSTVSAPSRCALLTGKDMGHAYIRGNKHLPDATSMGYDFPLASSENTVADLLKQCEYVTACVGKWGLGGPNSEGDPRKHGFDYFFGYLSQRKAHRYYPDFLWENDKQLMLKNQVYSPYLITEKALDFIDRNASKSFFLYFTPTLPHAELIVPKESLQEFDGKFDEVPFHGNRYAAQAKPRAAYAAMVSCLDHAVGKIVGKLKEKNILENTIIIFSSDNGVHQEGGHDPEYFNSNGVFRGIKRDLYEGGIHTPFIVQWENVIAKGQTSSHISAFWDFLPTVADIVGCDKPENCDGISFLPTLTGKGTQREHEYIYHETYEREGKQSIIKDGWKLVRLNMKHPQNIVEELYDMNKDPSEQKNLIEQYPKIADELRKLAISVHQFNPNFSW</sequence>
<dbReference type="CDD" id="cd16145">
    <property type="entry name" value="ARS_like"/>
    <property type="match status" value="1"/>
</dbReference>
<dbReference type="Proteomes" id="UP000422221">
    <property type="component" value="Unassembled WGS sequence"/>
</dbReference>
<proteinExistence type="predicted"/>
<dbReference type="InterPro" id="IPR052701">
    <property type="entry name" value="GAG_Ulvan_Degrading_Sulfatases"/>
</dbReference>
<reference evidence="3 4" key="1">
    <citation type="journal article" date="2019" name="Nat. Med.">
        <title>A library of human gut bacterial isolates paired with longitudinal multiomics data enables mechanistic microbiome research.</title>
        <authorList>
            <person name="Poyet M."/>
            <person name="Groussin M."/>
            <person name="Gibbons S.M."/>
            <person name="Avila-Pacheco J."/>
            <person name="Jiang X."/>
            <person name="Kearney S.M."/>
            <person name="Perrotta A.R."/>
            <person name="Berdy B."/>
            <person name="Zhao S."/>
            <person name="Lieberman T.D."/>
            <person name="Swanson P.K."/>
            <person name="Smith M."/>
            <person name="Roesemann S."/>
            <person name="Alexander J.E."/>
            <person name="Rich S.A."/>
            <person name="Livny J."/>
            <person name="Vlamakis H."/>
            <person name="Clish C."/>
            <person name="Bullock K."/>
            <person name="Deik A."/>
            <person name="Scott J."/>
            <person name="Pierce K.A."/>
            <person name="Xavier R.J."/>
            <person name="Alm E.J."/>
        </authorList>
    </citation>
    <scope>NUCLEOTIDE SEQUENCE [LARGE SCALE GENOMIC DNA]</scope>
    <source>
        <strain evidence="3 4">BIOML-A10</strain>
    </source>
</reference>
<evidence type="ECO:0000259" key="2">
    <source>
        <dbReference type="Pfam" id="PF00884"/>
    </source>
</evidence>
<dbReference type="PANTHER" id="PTHR43751:SF3">
    <property type="entry name" value="SULFATASE N-TERMINAL DOMAIN-CONTAINING PROTEIN"/>
    <property type="match status" value="1"/>
</dbReference>
<dbReference type="PANTHER" id="PTHR43751">
    <property type="entry name" value="SULFATASE"/>
    <property type="match status" value="1"/>
</dbReference>
<protein>
    <submittedName>
        <fullName evidence="3">Arylsulfatase</fullName>
    </submittedName>
</protein>
<name>A0A7J4XGY3_9BACE</name>
<dbReference type="InterPro" id="IPR000917">
    <property type="entry name" value="Sulfatase_N"/>
</dbReference>
<evidence type="ECO:0000256" key="1">
    <source>
        <dbReference type="PIRSR" id="PIRSR600917-52"/>
    </source>
</evidence>
<organism evidence="3 4">
    <name type="scientific">Bacteroides salyersiae</name>
    <dbReference type="NCBI Taxonomy" id="291644"/>
    <lineage>
        <taxon>Bacteria</taxon>
        <taxon>Pseudomonadati</taxon>
        <taxon>Bacteroidota</taxon>
        <taxon>Bacteroidia</taxon>
        <taxon>Bacteroidales</taxon>
        <taxon>Bacteroidaceae</taxon>
        <taxon>Bacteroides</taxon>
    </lineage>
</organism>